<accession>A0A8S9HJQ8</accession>
<evidence type="ECO:0000259" key="8">
    <source>
        <dbReference type="PROSITE" id="PS50102"/>
    </source>
</evidence>
<dbReference type="AlphaFoldDB" id="A0A8S9HJQ8"/>
<keyword evidence="2" id="KW-0863">Zinc-finger</keyword>
<dbReference type="PANTHER" id="PTHR24009">
    <property type="entry name" value="RNA-BINDING (RRM/RBD/RNP MOTIFS)"/>
    <property type="match status" value="1"/>
</dbReference>
<feature type="compositionally biased region" description="Low complexity" evidence="7">
    <location>
        <begin position="62"/>
        <end position="79"/>
    </location>
</feature>
<evidence type="ECO:0000313" key="9">
    <source>
        <dbReference type="EMBL" id="KAF2556612.1"/>
    </source>
</evidence>
<dbReference type="PROSITE" id="PS50102">
    <property type="entry name" value="RRM"/>
    <property type="match status" value="1"/>
</dbReference>
<reference evidence="9" key="1">
    <citation type="submission" date="2019-12" db="EMBL/GenBank/DDBJ databases">
        <title>Genome sequencing and annotation of Brassica cretica.</title>
        <authorList>
            <person name="Studholme D.J."/>
            <person name="Sarris P.F."/>
        </authorList>
    </citation>
    <scope>NUCLEOTIDE SEQUENCE</scope>
    <source>
        <strain evidence="9">PFS-001/15</strain>
        <tissue evidence="9">Leaf</tissue>
    </source>
</reference>
<evidence type="ECO:0000256" key="4">
    <source>
        <dbReference type="ARBA" id="ARBA00022884"/>
    </source>
</evidence>
<dbReference type="InterPro" id="IPR012677">
    <property type="entry name" value="Nucleotide-bd_a/b_plait_sf"/>
</dbReference>
<feature type="compositionally biased region" description="Polar residues" evidence="7">
    <location>
        <begin position="101"/>
        <end position="125"/>
    </location>
</feature>
<dbReference type="FunFam" id="3.30.70.330:FF:000678">
    <property type="entry name" value="zinc finger CCCH domain-containing protein 53-like isoform X2"/>
    <property type="match status" value="1"/>
</dbReference>
<evidence type="ECO:0000256" key="5">
    <source>
        <dbReference type="ARBA" id="ARBA00023125"/>
    </source>
</evidence>
<dbReference type="InterPro" id="IPR056276">
    <property type="entry name" value="AtC3H46-like_PABC-like"/>
</dbReference>
<proteinExistence type="predicted"/>
<evidence type="ECO:0000256" key="2">
    <source>
        <dbReference type="ARBA" id="ARBA00022771"/>
    </source>
</evidence>
<dbReference type="InterPro" id="IPR000504">
    <property type="entry name" value="RRM_dom"/>
</dbReference>
<dbReference type="GO" id="GO:0008270">
    <property type="term" value="F:zinc ion binding"/>
    <property type="evidence" value="ECO:0007669"/>
    <property type="project" value="UniProtKB-KW"/>
</dbReference>
<dbReference type="Pfam" id="PF00076">
    <property type="entry name" value="RRM_1"/>
    <property type="match status" value="1"/>
</dbReference>
<comment type="caution">
    <text evidence="9">The sequence shown here is derived from an EMBL/GenBank/DDBJ whole genome shotgun (WGS) entry which is preliminary data.</text>
</comment>
<dbReference type="Proteomes" id="UP000712281">
    <property type="component" value="Unassembled WGS sequence"/>
</dbReference>
<dbReference type="PANTHER" id="PTHR24009:SF18">
    <property type="entry name" value="RRM DOMAIN-CONTAINING PROTEIN"/>
    <property type="match status" value="1"/>
</dbReference>
<dbReference type="Gene3D" id="3.30.70.330">
    <property type="match status" value="1"/>
</dbReference>
<feature type="region of interest" description="Disordered" evidence="7">
    <location>
        <begin position="526"/>
        <end position="563"/>
    </location>
</feature>
<dbReference type="GO" id="GO:0003723">
    <property type="term" value="F:RNA binding"/>
    <property type="evidence" value="ECO:0007669"/>
    <property type="project" value="UniProtKB-UniRule"/>
</dbReference>
<dbReference type="EMBL" id="QGKW02001940">
    <property type="protein sequence ID" value="KAF2556612.1"/>
    <property type="molecule type" value="Genomic_DNA"/>
</dbReference>
<keyword evidence="4 6" id="KW-0694">RNA-binding</keyword>
<dbReference type="GO" id="GO:0003677">
    <property type="term" value="F:DNA binding"/>
    <property type="evidence" value="ECO:0007669"/>
    <property type="project" value="UniProtKB-KW"/>
</dbReference>
<gene>
    <name evidence="9" type="ORF">F2Q68_00017030</name>
</gene>
<sequence>MDPGDPTSILFTKIRTLEPDFASKIIGYLLLQDLGKRDLMRLALGPDTLLQSVCLKAKSALGLSSNGSSSSGTTTPLNPISRPINIHRHSPRNGPFMEFSRSPSLNNTPGSNNPNVGSSPFQASSSLFASDGGGDDLVDEGQLGNYLSFLNESSSKNNNNNNNDENTDLFGFSGDNDDAHLHKRSFSASDVCFGSEEPGYGGYCRFPGLGDDFESPGVNWIIQVQKVLGLLLCCGVNVKLSFGGVCFCRSGGAGQFGDEGYWFGSPGRHEREEFMGMGDKSNSASKQIYLTFPADSSFTDEDVSNYFGNFGPVQDVRIPYQQKRMFGFVTFVHSETVRIILARGNPHFICDSRVLVKPYKEKGRILEKRQQQQLMQQMERGNFSPGSSPSGMDARDLFDCHFGPRMFSSTQEMMRRKAEQADLQQALEFQRRRLLNLQLPDLDSESFHHHQRSFSIGSPVHYPSSVNQSMLFGEEVVEGNGDSGHFQSEANRAFLSDSDNNKSHEGGYANHFHKGQETSLENALPDCFFASPSKTGETQEQSESENENCATVESKPASTLQSA</sequence>
<evidence type="ECO:0000256" key="3">
    <source>
        <dbReference type="ARBA" id="ARBA00022833"/>
    </source>
</evidence>
<dbReference type="InterPro" id="IPR034365">
    <property type="entry name" value="AtC3H46-like_RRM"/>
</dbReference>
<evidence type="ECO:0000256" key="7">
    <source>
        <dbReference type="SAM" id="MobiDB-lite"/>
    </source>
</evidence>
<keyword evidence="3" id="KW-0862">Zinc</keyword>
<keyword evidence="1" id="KW-0479">Metal-binding</keyword>
<evidence type="ECO:0000256" key="6">
    <source>
        <dbReference type="PROSITE-ProRule" id="PRU00176"/>
    </source>
</evidence>
<organism evidence="9 10">
    <name type="scientific">Brassica cretica</name>
    <name type="common">Mustard</name>
    <dbReference type="NCBI Taxonomy" id="69181"/>
    <lineage>
        <taxon>Eukaryota</taxon>
        <taxon>Viridiplantae</taxon>
        <taxon>Streptophyta</taxon>
        <taxon>Embryophyta</taxon>
        <taxon>Tracheophyta</taxon>
        <taxon>Spermatophyta</taxon>
        <taxon>Magnoliopsida</taxon>
        <taxon>eudicotyledons</taxon>
        <taxon>Gunneridae</taxon>
        <taxon>Pentapetalae</taxon>
        <taxon>rosids</taxon>
        <taxon>malvids</taxon>
        <taxon>Brassicales</taxon>
        <taxon>Brassicaceae</taxon>
        <taxon>Brassiceae</taxon>
        <taxon>Brassica</taxon>
    </lineage>
</organism>
<dbReference type="SMART" id="SM00360">
    <property type="entry name" value="RRM"/>
    <property type="match status" value="1"/>
</dbReference>
<feature type="region of interest" description="Disordered" evidence="7">
    <location>
        <begin position="62"/>
        <end position="125"/>
    </location>
</feature>
<name>A0A8S9HJQ8_BRACR</name>
<dbReference type="SUPFAM" id="SSF54928">
    <property type="entry name" value="RNA-binding domain, RBD"/>
    <property type="match status" value="1"/>
</dbReference>
<evidence type="ECO:0000313" key="10">
    <source>
        <dbReference type="Proteomes" id="UP000712281"/>
    </source>
</evidence>
<dbReference type="Pfam" id="PF23182">
    <property type="entry name" value="PABC_AtC3H46"/>
    <property type="match status" value="1"/>
</dbReference>
<dbReference type="InterPro" id="IPR035979">
    <property type="entry name" value="RBD_domain_sf"/>
</dbReference>
<protein>
    <recommendedName>
        <fullName evidence="8">RRM domain-containing protein</fullName>
    </recommendedName>
</protein>
<evidence type="ECO:0000256" key="1">
    <source>
        <dbReference type="ARBA" id="ARBA00022723"/>
    </source>
</evidence>
<feature type="domain" description="RRM" evidence="8">
    <location>
        <begin position="286"/>
        <end position="373"/>
    </location>
</feature>
<keyword evidence="5" id="KW-0238">DNA-binding</keyword>
<dbReference type="CDD" id="cd12458">
    <property type="entry name" value="RRM_AtC3H46_like"/>
    <property type="match status" value="1"/>
</dbReference>